<name>A0A0A9GNT7_ARUDO</name>
<organism evidence="2">
    <name type="scientific">Arundo donax</name>
    <name type="common">Giant reed</name>
    <name type="synonym">Donax arundinaceus</name>
    <dbReference type="NCBI Taxonomy" id="35708"/>
    <lineage>
        <taxon>Eukaryota</taxon>
        <taxon>Viridiplantae</taxon>
        <taxon>Streptophyta</taxon>
        <taxon>Embryophyta</taxon>
        <taxon>Tracheophyta</taxon>
        <taxon>Spermatophyta</taxon>
        <taxon>Magnoliopsida</taxon>
        <taxon>Liliopsida</taxon>
        <taxon>Poales</taxon>
        <taxon>Poaceae</taxon>
        <taxon>PACMAD clade</taxon>
        <taxon>Arundinoideae</taxon>
        <taxon>Arundineae</taxon>
        <taxon>Arundo</taxon>
    </lineage>
</organism>
<protein>
    <submittedName>
        <fullName evidence="2">Uncharacterized protein</fullName>
    </submittedName>
</protein>
<sequence length="83" mass="8631">MSTRAAPSPSASQLPAPKASPYSYLLSPSSRHEIPHPATSASLQIQVPLILLESTPLISLSCRRLPCSAPCPSHPLPSGACVC</sequence>
<accession>A0A0A9GNT7</accession>
<reference evidence="2" key="1">
    <citation type="submission" date="2014-09" db="EMBL/GenBank/DDBJ databases">
        <authorList>
            <person name="Magalhaes I.L.F."/>
            <person name="Oliveira U."/>
            <person name="Santos F.R."/>
            <person name="Vidigal T.H.D.A."/>
            <person name="Brescovit A.D."/>
            <person name="Santos A.J."/>
        </authorList>
    </citation>
    <scope>NUCLEOTIDE SEQUENCE</scope>
    <source>
        <tissue evidence="2">Shoot tissue taken approximately 20 cm above the soil surface</tissue>
    </source>
</reference>
<evidence type="ECO:0000256" key="1">
    <source>
        <dbReference type="SAM" id="MobiDB-lite"/>
    </source>
</evidence>
<dbReference type="AlphaFoldDB" id="A0A0A9GNT7"/>
<reference evidence="2" key="2">
    <citation type="journal article" date="2015" name="Data Brief">
        <title>Shoot transcriptome of the giant reed, Arundo donax.</title>
        <authorList>
            <person name="Barrero R.A."/>
            <person name="Guerrero F.D."/>
            <person name="Moolhuijzen P."/>
            <person name="Goolsby J.A."/>
            <person name="Tidwell J."/>
            <person name="Bellgard S.E."/>
            <person name="Bellgard M.I."/>
        </authorList>
    </citation>
    <scope>NUCLEOTIDE SEQUENCE</scope>
    <source>
        <tissue evidence="2">Shoot tissue taken approximately 20 cm above the soil surface</tissue>
    </source>
</reference>
<evidence type="ECO:0000313" key="2">
    <source>
        <dbReference type="EMBL" id="JAE22348.1"/>
    </source>
</evidence>
<dbReference type="EMBL" id="GBRH01175548">
    <property type="protein sequence ID" value="JAE22348.1"/>
    <property type="molecule type" value="Transcribed_RNA"/>
</dbReference>
<feature type="region of interest" description="Disordered" evidence="1">
    <location>
        <begin position="1"/>
        <end position="23"/>
    </location>
</feature>
<proteinExistence type="predicted"/>